<protein>
    <submittedName>
        <fullName evidence="2">Uncharacterized protein</fullName>
    </submittedName>
</protein>
<dbReference type="AlphaFoldDB" id="A0A368UXY6"/>
<keyword evidence="4" id="KW-1185">Reference proteome</keyword>
<proteinExistence type="predicted"/>
<accession>A0A368UXY6</accession>
<dbReference type="Proteomes" id="UP000253065">
    <property type="component" value="Unassembled WGS sequence"/>
</dbReference>
<dbReference type="EMBL" id="QPJB01000008">
    <property type="protein sequence ID" value="RCW32945.1"/>
    <property type="molecule type" value="Genomic_DNA"/>
</dbReference>
<reference evidence="2 3" key="1">
    <citation type="submission" date="2018-07" db="EMBL/GenBank/DDBJ databases">
        <title>Freshwater and sediment microbial communities from various areas in North America, analyzing microbe dynamics in response to fracking.</title>
        <authorList>
            <person name="Lamendella R."/>
        </authorList>
    </citation>
    <scope>NUCLEOTIDE SEQUENCE [LARGE SCALE GENOMIC DNA]</scope>
    <source>
        <strain evidence="2 3">114E</strain>
        <strain evidence="1 4">114E_o</strain>
    </source>
</reference>
<evidence type="ECO:0000313" key="3">
    <source>
        <dbReference type="Proteomes" id="UP000252795"/>
    </source>
</evidence>
<dbReference type="Proteomes" id="UP000252795">
    <property type="component" value="Unassembled WGS sequence"/>
</dbReference>
<evidence type="ECO:0000313" key="1">
    <source>
        <dbReference type="EMBL" id="RBP71927.1"/>
    </source>
</evidence>
<comment type="caution">
    <text evidence="2">The sequence shown here is derived from an EMBL/GenBank/DDBJ whole genome shotgun (WGS) entry which is preliminary data.</text>
</comment>
<organism evidence="2 3">
    <name type="scientific">Marinobacter nauticus</name>
    <name type="common">Marinobacter hydrocarbonoclasticus</name>
    <name type="synonym">Marinobacter aquaeolei</name>
    <dbReference type="NCBI Taxonomy" id="2743"/>
    <lineage>
        <taxon>Bacteria</taxon>
        <taxon>Pseudomonadati</taxon>
        <taxon>Pseudomonadota</taxon>
        <taxon>Gammaproteobacteria</taxon>
        <taxon>Pseudomonadales</taxon>
        <taxon>Marinobacteraceae</taxon>
        <taxon>Marinobacter</taxon>
    </lineage>
</organism>
<name>A0A368UXY6_MARNT</name>
<dbReference type="EMBL" id="QNSA01000008">
    <property type="protein sequence ID" value="RBP71927.1"/>
    <property type="molecule type" value="Genomic_DNA"/>
</dbReference>
<sequence length="68" mass="7962">MTRQLIDTKSRYRGMAPELLYQRWRERLSGNPRLNMPSFADALNRIGFFYLLNCLMADSSPSMVKGYI</sequence>
<evidence type="ECO:0000313" key="4">
    <source>
        <dbReference type="Proteomes" id="UP000253065"/>
    </source>
</evidence>
<gene>
    <name evidence="2" type="ORF">DET51_108171</name>
    <name evidence="1" type="ORF">DET64_108172</name>
</gene>
<evidence type="ECO:0000313" key="2">
    <source>
        <dbReference type="EMBL" id="RCW32945.1"/>
    </source>
</evidence>